<keyword evidence="1" id="KW-1133">Transmembrane helix</keyword>
<feature type="transmembrane region" description="Helical" evidence="1">
    <location>
        <begin position="15"/>
        <end position="34"/>
    </location>
</feature>
<dbReference type="AlphaFoldDB" id="A0A0H3ZPF1"/>
<name>A0A0H3ZPF1_9VIBR</name>
<evidence type="ECO:0000313" key="2">
    <source>
        <dbReference type="EMBL" id="AKN35794.1"/>
    </source>
</evidence>
<keyword evidence="1" id="KW-0812">Transmembrane</keyword>
<organism evidence="2">
    <name type="scientific">Vibrio sp. FF_304</name>
    <dbReference type="NCBI Taxonomy" id="1652833"/>
    <lineage>
        <taxon>Bacteria</taxon>
        <taxon>Pseudomonadati</taxon>
        <taxon>Pseudomonadota</taxon>
        <taxon>Gammaproteobacteria</taxon>
        <taxon>Vibrionales</taxon>
        <taxon>Vibrionaceae</taxon>
        <taxon>Vibrio</taxon>
    </lineage>
</organism>
<sequence>MGENHSDLELSKLSLYLYHVFLNYLLGLGLMNIYKTNKK</sequence>
<dbReference type="EMBL" id="KP795453">
    <property type="protein sequence ID" value="AKN35794.1"/>
    <property type="molecule type" value="Genomic_DNA"/>
</dbReference>
<keyword evidence="1" id="KW-0472">Membrane</keyword>
<accession>A0A0H3ZPF1</accession>
<reference evidence="2" key="1">
    <citation type="journal article" date="2015" name="MBio">
        <title>Eco-Evolutionary Dynamics of Episomes among Ecologically Cohesive Bacterial Populations.</title>
        <authorList>
            <person name="Xue H."/>
            <person name="Cordero O.X."/>
            <person name="Camas F.M."/>
            <person name="Trimble W."/>
            <person name="Meyer F."/>
            <person name="Guglielmini J."/>
            <person name="Rocha E.P."/>
            <person name="Polz M.F."/>
        </authorList>
    </citation>
    <scope>NUCLEOTIDE SEQUENCE</scope>
    <source>
        <strain evidence="2">FF_304</strain>
    </source>
</reference>
<protein>
    <submittedName>
        <fullName evidence="2">Uncharacterized protein</fullName>
    </submittedName>
</protein>
<proteinExistence type="predicted"/>
<evidence type="ECO:0000256" key="1">
    <source>
        <dbReference type="SAM" id="Phobius"/>
    </source>
</evidence>